<feature type="domain" description="Amidase" evidence="1">
    <location>
        <begin position="15"/>
        <end position="196"/>
    </location>
</feature>
<proteinExistence type="predicted"/>
<name>A0A317DGP0_9ACTN</name>
<dbReference type="OrthoDB" id="182039at2"/>
<reference evidence="2 3" key="1">
    <citation type="submission" date="2018-05" db="EMBL/GenBank/DDBJ databases">
        <title>Micromonosporas from Atacama Desert.</title>
        <authorList>
            <person name="Carro L."/>
            <person name="Golinska P."/>
            <person name="Klenk H.-P."/>
            <person name="Goodfellow M."/>
        </authorList>
    </citation>
    <scope>NUCLEOTIDE SEQUENCE [LARGE SCALE GENOMIC DNA]</scope>
    <source>
        <strain evidence="2 3">4G51</strain>
    </source>
</reference>
<dbReference type="AlphaFoldDB" id="A0A317DGP0"/>
<dbReference type="Gene3D" id="3.90.1300.10">
    <property type="entry name" value="Amidase signature (AS) domain"/>
    <property type="match status" value="1"/>
</dbReference>
<organism evidence="2 3">
    <name type="scientific">Micromonospora sicca</name>
    <dbReference type="NCBI Taxonomy" id="2202420"/>
    <lineage>
        <taxon>Bacteria</taxon>
        <taxon>Bacillati</taxon>
        <taxon>Actinomycetota</taxon>
        <taxon>Actinomycetes</taxon>
        <taxon>Micromonosporales</taxon>
        <taxon>Micromonosporaceae</taxon>
        <taxon>Micromonospora</taxon>
    </lineage>
</organism>
<dbReference type="InterPro" id="IPR020556">
    <property type="entry name" value="Amidase_CS"/>
</dbReference>
<dbReference type="Pfam" id="PF01425">
    <property type="entry name" value="Amidase"/>
    <property type="match status" value="2"/>
</dbReference>
<feature type="domain" description="Amidase" evidence="1">
    <location>
        <begin position="270"/>
        <end position="377"/>
    </location>
</feature>
<dbReference type="PROSITE" id="PS00571">
    <property type="entry name" value="AMIDASES"/>
    <property type="match status" value="1"/>
</dbReference>
<dbReference type="PANTHER" id="PTHR46310">
    <property type="entry name" value="AMIDASE 1"/>
    <property type="match status" value="1"/>
</dbReference>
<dbReference type="Proteomes" id="UP000246050">
    <property type="component" value="Unassembled WGS sequence"/>
</dbReference>
<gene>
    <name evidence="2" type="ORF">DKT69_19985</name>
</gene>
<protein>
    <submittedName>
        <fullName evidence="2">Amidase</fullName>
    </submittedName>
</protein>
<dbReference type="RefSeq" id="WP_109803043.1">
    <property type="nucleotide sequence ID" value="NZ_QGKS01000258.1"/>
</dbReference>
<dbReference type="PANTHER" id="PTHR46310:SF7">
    <property type="entry name" value="AMIDASE 1"/>
    <property type="match status" value="1"/>
</dbReference>
<accession>A0A317DGP0</accession>
<evidence type="ECO:0000313" key="3">
    <source>
        <dbReference type="Proteomes" id="UP000246050"/>
    </source>
</evidence>
<sequence>MSTVPAVLRAVDLPGAPSGPLAGLRFVVKDVIDVAGIPTTAGSPAWASSHPTPHESAPVVDTLLAAGASLVGKAISDELAFSLNGTNPHYGTPRNPAAVGRIPGGSSSGSASAVAAGECDFALGTDTGGSVRIPASYCGVFGFRPSWGRIPVAGVTALAPSFDTVGWLASDARTMLRVGQVLLAPPPAEPPRPPVFVPLVEGLEIADDGIADVLRATLRSRFPGRVAPDRRLGIDVAQWAQIRGVIQSYEAWQLHGGWAQQHADELGTGVGARLLNCAQTTRADYDRACADRDAIAALLGGAVEPGEVLCLPAAPGPAPSLSAPLEELDRQRVRLFRLMAPAGLWGAPQLSVPACTAGTLPVGLGLIARRGDDLSLLSLWNDTP</sequence>
<comment type="caution">
    <text evidence="2">The sequence shown here is derived from an EMBL/GenBank/DDBJ whole genome shotgun (WGS) entry which is preliminary data.</text>
</comment>
<dbReference type="InterPro" id="IPR023631">
    <property type="entry name" value="Amidase_dom"/>
</dbReference>
<dbReference type="NCBIfam" id="NF006169">
    <property type="entry name" value="PRK08310.1"/>
    <property type="match status" value="1"/>
</dbReference>
<evidence type="ECO:0000259" key="1">
    <source>
        <dbReference type="Pfam" id="PF01425"/>
    </source>
</evidence>
<dbReference type="InterPro" id="IPR036928">
    <property type="entry name" value="AS_sf"/>
</dbReference>
<dbReference type="EMBL" id="QGKS01000258">
    <property type="protein sequence ID" value="PWR13614.1"/>
    <property type="molecule type" value="Genomic_DNA"/>
</dbReference>
<evidence type="ECO:0000313" key="2">
    <source>
        <dbReference type="EMBL" id="PWR13614.1"/>
    </source>
</evidence>
<dbReference type="SUPFAM" id="SSF75304">
    <property type="entry name" value="Amidase signature (AS) enzymes"/>
    <property type="match status" value="1"/>
</dbReference>